<keyword evidence="1" id="KW-1133">Transmembrane helix</keyword>
<gene>
    <name evidence="2" type="ORF">GCM10007205_21260</name>
</gene>
<accession>A0A8J2ULD9</accession>
<dbReference type="Proteomes" id="UP000620266">
    <property type="component" value="Unassembled WGS sequence"/>
</dbReference>
<name>A0A8J2ULD9_9BURK</name>
<proteinExistence type="predicted"/>
<evidence type="ECO:0000256" key="1">
    <source>
        <dbReference type="SAM" id="Phobius"/>
    </source>
</evidence>
<keyword evidence="1" id="KW-0812">Transmembrane</keyword>
<dbReference type="EMBL" id="BMCG01000004">
    <property type="protein sequence ID" value="GGC11891.1"/>
    <property type="molecule type" value="Genomic_DNA"/>
</dbReference>
<dbReference type="AlphaFoldDB" id="A0A8J2ULD9"/>
<evidence type="ECO:0000313" key="3">
    <source>
        <dbReference type="Proteomes" id="UP000620266"/>
    </source>
</evidence>
<evidence type="ECO:0008006" key="4">
    <source>
        <dbReference type="Google" id="ProtNLM"/>
    </source>
</evidence>
<organism evidence="2 3">
    <name type="scientific">Oxalicibacterium flavum</name>
    <dbReference type="NCBI Taxonomy" id="179467"/>
    <lineage>
        <taxon>Bacteria</taxon>
        <taxon>Pseudomonadati</taxon>
        <taxon>Pseudomonadota</taxon>
        <taxon>Betaproteobacteria</taxon>
        <taxon>Burkholderiales</taxon>
        <taxon>Oxalobacteraceae</taxon>
        <taxon>Oxalicibacterium</taxon>
    </lineage>
</organism>
<reference evidence="2" key="2">
    <citation type="submission" date="2020-09" db="EMBL/GenBank/DDBJ databases">
        <authorList>
            <person name="Sun Q."/>
            <person name="Sedlacek I."/>
        </authorList>
    </citation>
    <scope>NUCLEOTIDE SEQUENCE</scope>
    <source>
        <strain evidence="2">CCM 7086</strain>
    </source>
</reference>
<keyword evidence="3" id="KW-1185">Reference proteome</keyword>
<feature type="transmembrane region" description="Helical" evidence="1">
    <location>
        <begin position="6"/>
        <end position="22"/>
    </location>
</feature>
<evidence type="ECO:0000313" key="2">
    <source>
        <dbReference type="EMBL" id="GGC11891.1"/>
    </source>
</evidence>
<feature type="transmembrane region" description="Helical" evidence="1">
    <location>
        <begin position="66"/>
        <end position="86"/>
    </location>
</feature>
<dbReference type="RefSeq" id="WP_188396242.1">
    <property type="nucleotide sequence ID" value="NZ_BMCG01000004.1"/>
</dbReference>
<keyword evidence="1" id="KW-0472">Membrane</keyword>
<reference evidence="2" key="1">
    <citation type="journal article" date="2014" name="Int. J. Syst. Evol. Microbiol.">
        <title>Complete genome sequence of Corynebacterium casei LMG S-19264T (=DSM 44701T), isolated from a smear-ripened cheese.</title>
        <authorList>
            <consortium name="US DOE Joint Genome Institute (JGI-PGF)"/>
            <person name="Walter F."/>
            <person name="Albersmeier A."/>
            <person name="Kalinowski J."/>
            <person name="Ruckert C."/>
        </authorList>
    </citation>
    <scope>NUCLEOTIDE SEQUENCE</scope>
    <source>
        <strain evidence="2">CCM 7086</strain>
    </source>
</reference>
<feature type="transmembrane region" description="Helical" evidence="1">
    <location>
        <begin position="43"/>
        <end position="60"/>
    </location>
</feature>
<protein>
    <recommendedName>
        <fullName evidence="4">DUF3325 domain-containing protein</fullName>
    </recommendedName>
</protein>
<feature type="transmembrane region" description="Helical" evidence="1">
    <location>
        <begin position="93"/>
        <end position="109"/>
    </location>
</feature>
<sequence>MTAALGFVLLGCGGIACWYAGADTRSGERAALPAWLRSHGRRLALAGLLLQLALSAWLLGAATGPLLVAVAWMTVGCLFVACVNAWPAHSVRLGLVLGVLGAVALAVSLF</sequence>
<comment type="caution">
    <text evidence="2">The sequence shown here is derived from an EMBL/GenBank/DDBJ whole genome shotgun (WGS) entry which is preliminary data.</text>
</comment>